<dbReference type="RefSeq" id="WP_184869337.1">
    <property type="nucleotide sequence ID" value="NZ_JACHIR010000002.1"/>
</dbReference>
<dbReference type="InterPro" id="IPR050490">
    <property type="entry name" value="Bact_solute-bd_prot1"/>
</dbReference>
<dbReference type="SUPFAM" id="SSF53850">
    <property type="entry name" value="Periplasmic binding protein-like II"/>
    <property type="match status" value="1"/>
</dbReference>
<evidence type="ECO:0000313" key="3">
    <source>
        <dbReference type="Proteomes" id="UP000585638"/>
    </source>
</evidence>
<dbReference type="EMBL" id="JACHIR010000002">
    <property type="protein sequence ID" value="MBB5896838.1"/>
    <property type="molecule type" value="Genomic_DNA"/>
</dbReference>
<keyword evidence="2" id="KW-0813">Transport</keyword>
<keyword evidence="2" id="KW-0762">Sugar transport</keyword>
<accession>A0A7W9KR03</accession>
<feature type="chain" id="PRO_5039334056" evidence="1">
    <location>
        <begin position="29"/>
        <end position="424"/>
    </location>
</feature>
<dbReference type="PANTHER" id="PTHR43649:SF30">
    <property type="entry name" value="ABC TRANSPORTER SUBSTRATE-BINDING PROTEIN"/>
    <property type="match status" value="1"/>
</dbReference>
<dbReference type="Pfam" id="PF01547">
    <property type="entry name" value="SBP_bac_1"/>
    <property type="match status" value="1"/>
</dbReference>
<comment type="caution">
    <text evidence="2">The sequence shown here is derived from an EMBL/GenBank/DDBJ whole genome shotgun (WGS) entry which is preliminary data.</text>
</comment>
<proteinExistence type="predicted"/>
<dbReference type="PANTHER" id="PTHR43649">
    <property type="entry name" value="ARABINOSE-BINDING PROTEIN-RELATED"/>
    <property type="match status" value="1"/>
</dbReference>
<dbReference type="Gene3D" id="3.40.190.10">
    <property type="entry name" value="Periplasmic binding protein-like II"/>
    <property type="match status" value="2"/>
</dbReference>
<dbReference type="AlphaFoldDB" id="A0A7W9KR03"/>
<sequence>MLERLTRCCVRAVAAATVVAAAATTLTACGGESGGPTTLRFVWWGNEDRANATKAAVAAFEKLHPDIKVETEYSGYDAYFQKLSTQVAGGAGPDLLQLDRATIGEYEHRHVLADLGGMGLHLDKIDANLLAGGKVDGGQYAVPAGQTTQMLVFDPARFTAAGVTVPTEKGQSWTWAQFTDAITKVGAGGVAGTTDFGWAIDWFEVWLHQHGKSLYTEGKLGFDAGDLRTFWTLTGSLRDRKGVTAATATTKMDGSTQNSALVGKQSASEINYDSSLTGYLSSYGAQLAAAPLPSDGKDTGMAAMPPVSFAVSQRSSHKDAAAKLLDFLVNDPAAGKILGATRGLPPNQDIRTQVCGAATGANKAVCDYEAAQRDKVGPAFGAWPTGSSAIKRDFQRTYDDVIFGRISAADGAERVVQNAEHSLS</sequence>
<keyword evidence="1" id="KW-0732">Signal</keyword>
<feature type="signal peptide" evidence="1">
    <location>
        <begin position="1"/>
        <end position="28"/>
    </location>
</feature>
<organism evidence="2 3">
    <name type="scientific">Kutzneria kofuensis</name>
    <dbReference type="NCBI Taxonomy" id="103725"/>
    <lineage>
        <taxon>Bacteria</taxon>
        <taxon>Bacillati</taxon>
        <taxon>Actinomycetota</taxon>
        <taxon>Actinomycetes</taxon>
        <taxon>Pseudonocardiales</taxon>
        <taxon>Pseudonocardiaceae</taxon>
        <taxon>Kutzneria</taxon>
    </lineage>
</organism>
<evidence type="ECO:0000313" key="2">
    <source>
        <dbReference type="EMBL" id="MBB5896838.1"/>
    </source>
</evidence>
<evidence type="ECO:0000256" key="1">
    <source>
        <dbReference type="SAM" id="SignalP"/>
    </source>
</evidence>
<keyword evidence="3" id="KW-1185">Reference proteome</keyword>
<reference evidence="2 3" key="1">
    <citation type="submission" date="2020-08" db="EMBL/GenBank/DDBJ databases">
        <title>Sequencing the genomes of 1000 actinobacteria strains.</title>
        <authorList>
            <person name="Klenk H.-P."/>
        </authorList>
    </citation>
    <scope>NUCLEOTIDE SEQUENCE [LARGE SCALE GENOMIC DNA]</scope>
    <source>
        <strain evidence="2 3">DSM 43851</strain>
    </source>
</reference>
<protein>
    <submittedName>
        <fullName evidence="2">Multiple sugar transport system substrate-binding protein</fullName>
    </submittedName>
</protein>
<dbReference type="PROSITE" id="PS51257">
    <property type="entry name" value="PROKAR_LIPOPROTEIN"/>
    <property type="match status" value="1"/>
</dbReference>
<dbReference type="InterPro" id="IPR006059">
    <property type="entry name" value="SBP"/>
</dbReference>
<dbReference type="Proteomes" id="UP000585638">
    <property type="component" value="Unassembled WGS sequence"/>
</dbReference>
<gene>
    <name evidence="2" type="ORF">BJ998_008097</name>
</gene>
<name>A0A7W9KR03_9PSEU</name>